<accession>A0A6C0LND4</accession>
<evidence type="ECO:0000313" key="2">
    <source>
        <dbReference type="EMBL" id="QHU32249.1"/>
    </source>
</evidence>
<protein>
    <submittedName>
        <fullName evidence="2">Uncharacterized protein</fullName>
    </submittedName>
</protein>
<name>A0A6C0LND4_9ZZZZ</name>
<organism evidence="2">
    <name type="scientific">viral metagenome</name>
    <dbReference type="NCBI Taxonomy" id="1070528"/>
    <lineage>
        <taxon>unclassified sequences</taxon>
        <taxon>metagenomes</taxon>
        <taxon>organismal metagenomes</taxon>
    </lineage>
</organism>
<proteinExistence type="predicted"/>
<feature type="transmembrane region" description="Helical" evidence="1">
    <location>
        <begin position="99"/>
        <end position="121"/>
    </location>
</feature>
<keyword evidence="1" id="KW-1133">Transmembrane helix</keyword>
<evidence type="ECO:0000256" key="1">
    <source>
        <dbReference type="SAM" id="Phobius"/>
    </source>
</evidence>
<dbReference type="EMBL" id="MN740537">
    <property type="protein sequence ID" value="QHU32249.1"/>
    <property type="molecule type" value="Genomic_DNA"/>
</dbReference>
<keyword evidence="1" id="KW-0472">Membrane</keyword>
<dbReference type="AlphaFoldDB" id="A0A6C0LND4"/>
<keyword evidence="1" id="KW-0812">Transmembrane</keyword>
<feature type="transmembrane region" description="Helical" evidence="1">
    <location>
        <begin position="127"/>
        <end position="146"/>
    </location>
</feature>
<sequence>MANHYTNALPSATLPNLTTNGFRSSVQTTATNTEPAALEPPAVEPPVAQISLLEDDFPQEMLRSYAIEAKNQIQLYRLDAFVGGLLIGTHLPKIGWMMLSYTATFPVLIAFQHADVFIQLYKKKPEYFIVLVSGLVACQVYALYCIRNLIF</sequence>
<reference evidence="2" key="1">
    <citation type="journal article" date="2020" name="Nature">
        <title>Giant virus diversity and host interactions through global metagenomics.</title>
        <authorList>
            <person name="Schulz F."/>
            <person name="Roux S."/>
            <person name="Paez-Espino D."/>
            <person name="Jungbluth S."/>
            <person name="Walsh D.A."/>
            <person name="Denef V.J."/>
            <person name="McMahon K.D."/>
            <person name="Konstantinidis K.T."/>
            <person name="Eloe-Fadrosh E.A."/>
            <person name="Kyrpides N.C."/>
            <person name="Woyke T."/>
        </authorList>
    </citation>
    <scope>NUCLEOTIDE SEQUENCE</scope>
    <source>
        <strain evidence="2">GVMAG-M-3300027963-9</strain>
    </source>
</reference>